<dbReference type="Proteomes" id="UP000281915">
    <property type="component" value="Unassembled WGS sequence"/>
</dbReference>
<keyword evidence="6 7" id="KW-0472">Membrane</keyword>
<evidence type="ECO:0000256" key="4">
    <source>
        <dbReference type="ARBA" id="ARBA00022989"/>
    </source>
</evidence>
<gene>
    <name evidence="9" type="ORF">EDM58_02870</name>
</gene>
<evidence type="ECO:0000256" key="5">
    <source>
        <dbReference type="ARBA" id="ARBA00023004"/>
    </source>
</evidence>
<reference evidence="9 10" key="1">
    <citation type="submission" date="2018-10" db="EMBL/GenBank/DDBJ databases">
        <title>Phylogenomics of Brevibacillus.</title>
        <authorList>
            <person name="Dunlap C."/>
        </authorList>
    </citation>
    <scope>NUCLEOTIDE SEQUENCE [LARGE SCALE GENOMIC DNA]</scope>
    <source>
        <strain evidence="9 10">JCM 15085</strain>
    </source>
</reference>
<dbReference type="RefSeq" id="WP_122912001.1">
    <property type="nucleotide sequence ID" value="NZ_RHHT01000003.1"/>
</dbReference>
<feature type="transmembrane region" description="Helical" evidence="7">
    <location>
        <begin position="179"/>
        <end position="197"/>
    </location>
</feature>
<dbReference type="AlphaFoldDB" id="A0A3M8DBX1"/>
<evidence type="ECO:0000259" key="8">
    <source>
        <dbReference type="Pfam" id="PF01794"/>
    </source>
</evidence>
<organism evidence="9 10">
    <name type="scientific">Brevibacillus panacihumi</name>
    <dbReference type="NCBI Taxonomy" id="497735"/>
    <lineage>
        <taxon>Bacteria</taxon>
        <taxon>Bacillati</taxon>
        <taxon>Bacillota</taxon>
        <taxon>Bacilli</taxon>
        <taxon>Bacillales</taxon>
        <taxon>Paenibacillaceae</taxon>
        <taxon>Brevibacillus</taxon>
    </lineage>
</organism>
<feature type="transmembrane region" description="Helical" evidence="7">
    <location>
        <begin position="39"/>
        <end position="58"/>
    </location>
</feature>
<keyword evidence="3 7" id="KW-0812">Transmembrane</keyword>
<dbReference type="GO" id="GO:0016679">
    <property type="term" value="F:oxidoreductase activity, acting on diphenols and related substances as donors"/>
    <property type="evidence" value="ECO:0007669"/>
    <property type="project" value="TreeGrafter"/>
</dbReference>
<accession>A0A3M8DBX1</accession>
<dbReference type="GO" id="GO:0010181">
    <property type="term" value="F:FMN binding"/>
    <property type="evidence" value="ECO:0007669"/>
    <property type="project" value="TreeGrafter"/>
</dbReference>
<feature type="transmembrane region" description="Helical" evidence="7">
    <location>
        <begin position="209"/>
        <end position="229"/>
    </location>
</feature>
<comment type="caution">
    <text evidence="9">The sequence shown here is derived from an EMBL/GenBank/DDBJ whole genome shotgun (WGS) entry which is preliminary data.</text>
</comment>
<keyword evidence="4 7" id="KW-1133">Transmembrane helix</keyword>
<name>A0A3M8DBX1_9BACL</name>
<evidence type="ECO:0000256" key="6">
    <source>
        <dbReference type="ARBA" id="ARBA00023136"/>
    </source>
</evidence>
<feature type="transmembrane region" description="Helical" evidence="7">
    <location>
        <begin position="79"/>
        <end position="101"/>
    </location>
</feature>
<keyword evidence="5" id="KW-0408">Iron</keyword>
<keyword evidence="2" id="KW-0813">Transport</keyword>
<sequence length="233" mass="26351">MARSLAFRLVTHLVSLIFIALTMRWMWGDYASFPPMEATSMIMGYVSFLLIGLTLLIGPLSAWLPSRFGAACLSIRRDLGIWAGITAITHVILVLILFSGVPRLMILQSNADSPRSGWLGLFFQNYESFYGWPMPRLSLIGVANYLGLISVLYVISLLFTSSDAAKKWLGGSTWKRLHLANPFIFILVVVHGLIYIQSIKGEPHTLSDILLFAFAVWIVRVITFWRAVWNRRR</sequence>
<feature type="domain" description="Ferric oxidoreductase" evidence="8">
    <location>
        <begin position="43"/>
        <end position="188"/>
    </location>
</feature>
<evidence type="ECO:0000256" key="2">
    <source>
        <dbReference type="ARBA" id="ARBA00022448"/>
    </source>
</evidence>
<dbReference type="GO" id="GO:0005886">
    <property type="term" value="C:plasma membrane"/>
    <property type="evidence" value="ECO:0007669"/>
    <property type="project" value="TreeGrafter"/>
</dbReference>
<feature type="transmembrane region" description="Helical" evidence="7">
    <location>
        <begin position="7"/>
        <end position="27"/>
    </location>
</feature>
<comment type="subcellular location">
    <subcellularLocation>
        <location evidence="1">Membrane</location>
        <topology evidence="1">Multi-pass membrane protein</topology>
    </subcellularLocation>
</comment>
<evidence type="ECO:0000256" key="1">
    <source>
        <dbReference type="ARBA" id="ARBA00004141"/>
    </source>
</evidence>
<dbReference type="GO" id="GO:0020037">
    <property type="term" value="F:heme binding"/>
    <property type="evidence" value="ECO:0007669"/>
    <property type="project" value="TreeGrafter"/>
</dbReference>
<dbReference type="InterPro" id="IPR022837">
    <property type="entry name" value="MsrQ-like"/>
</dbReference>
<evidence type="ECO:0000256" key="7">
    <source>
        <dbReference type="SAM" id="Phobius"/>
    </source>
</evidence>
<evidence type="ECO:0000256" key="3">
    <source>
        <dbReference type="ARBA" id="ARBA00022692"/>
    </source>
</evidence>
<feature type="transmembrane region" description="Helical" evidence="7">
    <location>
        <begin position="137"/>
        <end position="159"/>
    </location>
</feature>
<proteinExistence type="predicted"/>
<evidence type="ECO:0000313" key="10">
    <source>
        <dbReference type="Proteomes" id="UP000281915"/>
    </source>
</evidence>
<dbReference type="Pfam" id="PF01794">
    <property type="entry name" value="Ferric_reduct"/>
    <property type="match status" value="1"/>
</dbReference>
<dbReference type="PANTHER" id="PTHR36964">
    <property type="entry name" value="PROTEIN-METHIONINE-SULFOXIDE REDUCTASE HEME-BINDING SUBUNIT MSRQ"/>
    <property type="match status" value="1"/>
</dbReference>
<evidence type="ECO:0000313" key="9">
    <source>
        <dbReference type="EMBL" id="RNB85488.1"/>
    </source>
</evidence>
<protein>
    <recommendedName>
        <fullName evidence="8">Ferric oxidoreductase domain-containing protein</fullName>
    </recommendedName>
</protein>
<dbReference type="PANTHER" id="PTHR36964:SF1">
    <property type="entry name" value="PROTEIN-METHIONINE-SULFOXIDE REDUCTASE HEME-BINDING SUBUNIT MSRQ"/>
    <property type="match status" value="1"/>
</dbReference>
<dbReference type="InterPro" id="IPR013130">
    <property type="entry name" value="Fe3_Rdtase_TM_dom"/>
</dbReference>
<dbReference type="EMBL" id="RHHT01000003">
    <property type="protein sequence ID" value="RNB85488.1"/>
    <property type="molecule type" value="Genomic_DNA"/>
</dbReference>